<dbReference type="Gene3D" id="3.10.50.10">
    <property type="match status" value="1"/>
</dbReference>
<name>A0ABT8JTI3_9BACL</name>
<evidence type="ECO:0000256" key="2">
    <source>
        <dbReference type="ARBA" id="ARBA00023295"/>
    </source>
</evidence>
<dbReference type="InterPro" id="IPR001223">
    <property type="entry name" value="Glyco_hydro18_cat"/>
</dbReference>
<dbReference type="GO" id="GO:0016787">
    <property type="term" value="F:hydrolase activity"/>
    <property type="evidence" value="ECO:0007669"/>
    <property type="project" value="UniProtKB-KW"/>
</dbReference>
<proteinExistence type="predicted"/>
<dbReference type="SUPFAM" id="SSF51445">
    <property type="entry name" value="(Trans)glycosidases"/>
    <property type="match status" value="1"/>
</dbReference>
<accession>A0ABT8JTI3</accession>
<evidence type="ECO:0000256" key="1">
    <source>
        <dbReference type="ARBA" id="ARBA00022801"/>
    </source>
</evidence>
<feature type="domain" description="LysM" evidence="3">
    <location>
        <begin position="2"/>
        <end position="46"/>
    </location>
</feature>
<keyword evidence="1 5" id="KW-0378">Hydrolase</keyword>
<protein>
    <submittedName>
        <fullName evidence="5">Glycosyl hydrolase family 18 protein</fullName>
    </submittedName>
</protein>
<dbReference type="PANTHER" id="PTHR46066:SF2">
    <property type="entry name" value="CHITINASE DOMAIN-CONTAINING PROTEIN 1"/>
    <property type="match status" value="1"/>
</dbReference>
<gene>
    <name evidence="5" type="ORF">P5G49_13470</name>
</gene>
<dbReference type="EMBL" id="JAROCC010000011">
    <property type="protein sequence ID" value="MDN4608481.1"/>
    <property type="molecule type" value="Genomic_DNA"/>
</dbReference>
<dbReference type="Pfam" id="PF00704">
    <property type="entry name" value="Glyco_hydro_18"/>
    <property type="match status" value="1"/>
</dbReference>
<organism evidence="5 6">
    <name type="scientific">Sporosarcina highlanderae</name>
    <dbReference type="NCBI Taxonomy" id="3035916"/>
    <lineage>
        <taxon>Bacteria</taxon>
        <taxon>Bacillati</taxon>
        <taxon>Bacillota</taxon>
        <taxon>Bacilli</taxon>
        <taxon>Bacillales</taxon>
        <taxon>Caryophanaceae</taxon>
        <taxon>Sporosarcina</taxon>
    </lineage>
</organism>
<dbReference type="CDD" id="cd02874">
    <property type="entry name" value="GH18_CFLE_spore_hydrolase"/>
    <property type="match status" value="1"/>
</dbReference>
<reference evidence="5" key="1">
    <citation type="submission" date="2023-03" db="EMBL/GenBank/DDBJ databases">
        <title>MT1 and MT2 Draft Genomes of Novel Species.</title>
        <authorList>
            <person name="Venkateswaran K."/>
        </authorList>
    </citation>
    <scope>NUCLEOTIDE SEQUENCE</scope>
    <source>
        <strain evidence="5">F6_3S_P_2</strain>
    </source>
</reference>
<evidence type="ECO:0000259" key="3">
    <source>
        <dbReference type="PROSITE" id="PS51782"/>
    </source>
</evidence>
<evidence type="ECO:0000313" key="5">
    <source>
        <dbReference type="EMBL" id="MDN4608481.1"/>
    </source>
</evidence>
<dbReference type="Gene3D" id="3.20.20.80">
    <property type="entry name" value="Glycosidases"/>
    <property type="match status" value="1"/>
</dbReference>
<dbReference type="RefSeq" id="WP_301244570.1">
    <property type="nucleotide sequence ID" value="NZ_JAROCC010000011.1"/>
</dbReference>
<dbReference type="Proteomes" id="UP001175097">
    <property type="component" value="Unassembled WGS sequence"/>
</dbReference>
<evidence type="ECO:0000313" key="6">
    <source>
        <dbReference type="Proteomes" id="UP001175097"/>
    </source>
</evidence>
<dbReference type="InterPro" id="IPR011583">
    <property type="entry name" value="Chitinase_II/V-like_cat"/>
</dbReference>
<dbReference type="Pfam" id="PF01476">
    <property type="entry name" value="LysM"/>
    <property type="match status" value="1"/>
</dbReference>
<dbReference type="SUPFAM" id="SSF54106">
    <property type="entry name" value="LysM domain"/>
    <property type="match status" value="1"/>
</dbReference>
<dbReference type="PANTHER" id="PTHR46066">
    <property type="entry name" value="CHITINASE DOMAIN-CONTAINING PROTEIN 1 FAMILY MEMBER"/>
    <property type="match status" value="1"/>
</dbReference>
<evidence type="ECO:0000259" key="4">
    <source>
        <dbReference type="PROSITE" id="PS51910"/>
    </source>
</evidence>
<dbReference type="InterPro" id="IPR017853">
    <property type="entry name" value="GH"/>
</dbReference>
<dbReference type="PROSITE" id="PS51782">
    <property type="entry name" value="LYSM"/>
    <property type="match status" value="1"/>
</dbReference>
<keyword evidence="2" id="KW-0326">Glycosidase</keyword>
<dbReference type="PROSITE" id="PS51910">
    <property type="entry name" value="GH18_2"/>
    <property type="match status" value="1"/>
</dbReference>
<comment type="caution">
    <text evidence="5">The sequence shown here is derived from an EMBL/GenBank/DDBJ whole genome shotgun (WGS) entry which is preliminary data.</text>
</comment>
<feature type="domain" description="GH18" evidence="4">
    <location>
        <begin position="59"/>
        <end position="381"/>
    </location>
</feature>
<dbReference type="CDD" id="cd00118">
    <property type="entry name" value="LysM"/>
    <property type="match status" value="1"/>
</dbReference>
<dbReference type="InterPro" id="IPR018392">
    <property type="entry name" value="LysM"/>
</dbReference>
<dbReference type="SMART" id="SM00636">
    <property type="entry name" value="Glyco_18"/>
    <property type="match status" value="1"/>
</dbReference>
<sequence length="381" mass="43054">MQIHVVKQGNSVWGISHQYGVTMDQIIEANQLENPNALVVGQALVIPTVSQSTVPKPVIDVNAYTINTGETGAREIQEVGQYLTYWMPFVYSVKEDGTLSTLDDTEMLKSAFAERVVPIMAITNFSATAAGSDTAHTILSSSELQEKVITNVLAVMKEKGYQGLNIDFENVYPADREHYNQFLQLAVDRLHPEGYSVSSALAPKTSSEQKGLLYEAHDYEAHGRIVDFVVLMTYEWGYRKGPAQAISPLNEIKKVLDYAVTVIPRDKILFGFQIYARDWILPFVQGSEAETFSSQEAVRRAIQHQVAIQYDQTAQAPFFRYVDSQGRTHEVWFEDARSAQAKFDMVKAYKLRGISYWVLGYPFPQNWLLLGDNFTIRKRVE</sequence>
<dbReference type="InterPro" id="IPR029070">
    <property type="entry name" value="Chitinase_insertion_sf"/>
</dbReference>
<keyword evidence="6" id="KW-1185">Reference proteome</keyword>
<dbReference type="SMART" id="SM00257">
    <property type="entry name" value="LysM"/>
    <property type="match status" value="1"/>
</dbReference>
<dbReference type="InterPro" id="IPR036779">
    <property type="entry name" value="LysM_dom_sf"/>
</dbReference>
<dbReference type="InterPro" id="IPR041704">
    <property type="entry name" value="CFLE_GH18"/>
</dbReference>
<dbReference type="Gene3D" id="3.10.350.10">
    <property type="entry name" value="LysM domain"/>
    <property type="match status" value="1"/>
</dbReference>